<dbReference type="Proteomes" id="UP000054549">
    <property type="component" value="Unassembled WGS sequence"/>
</dbReference>
<gene>
    <name evidence="1" type="ORF">M378DRAFT_161524</name>
</gene>
<accession>A0A0C2SRF2</accession>
<dbReference type="HOGENOM" id="CLU_2687278_0_0_1"/>
<evidence type="ECO:0000313" key="2">
    <source>
        <dbReference type="Proteomes" id="UP000054549"/>
    </source>
</evidence>
<dbReference type="InParanoid" id="A0A0C2SRF2"/>
<sequence>MVPPPSSPRTRAPREIGVLKIKTHRYLRGRALVRQPPRSSKRRGAAFMISKKIARRFHRGASGGGSDSLTEEIE</sequence>
<protein>
    <submittedName>
        <fullName evidence="1">Uncharacterized protein</fullName>
    </submittedName>
</protein>
<reference evidence="1 2" key="1">
    <citation type="submission" date="2014-04" db="EMBL/GenBank/DDBJ databases">
        <title>Evolutionary Origins and Diversification of the Mycorrhizal Mutualists.</title>
        <authorList>
            <consortium name="DOE Joint Genome Institute"/>
            <consortium name="Mycorrhizal Genomics Consortium"/>
            <person name="Kohler A."/>
            <person name="Kuo A."/>
            <person name="Nagy L.G."/>
            <person name="Floudas D."/>
            <person name="Copeland A."/>
            <person name="Barry K.W."/>
            <person name="Cichocki N."/>
            <person name="Veneault-Fourrey C."/>
            <person name="LaButti K."/>
            <person name="Lindquist E.A."/>
            <person name="Lipzen A."/>
            <person name="Lundell T."/>
            <person name="Morin E."/>
            <person name="Murat C."/>
            <person name="Riley R."/>
            <person name="Ohm R."/>
            <person name="Sun H."/>
            <person name="Tunlid A."/>
            <person name="Henrissat B."/>
            <person name="Grigoriev I.V."/>
            <person name="Hibbett D.S."/>
            <person name="Martin F."/>
        </authorList>
    </citation>
    <scope>NUCLEOTIDE SEQUENCE [LARGE SCALE GENOMIC DNA]</scope>
    <source>
        <strain evidence="1 2">Koide BX008</strain>
    </source>
</reference>
<organism evidence="1 2">
    <name type="scientific">Amanita muscaria (strain Koide BX008)</name>
    <dbReference type="NCBI Taxonomy" id="946122"/>
    <lineage>
        <taxon>Eukaryota</taxon>
        <taxon>Fungi</taxon>
        <taxon>Dikarya</taxon>
        <taxon>Basidiomycota</taxon>
        <taxon>Agaricomycotina</taxon>
        <taxon>Agaricomycetes</taxon>
        <taxon>Agaricomycetidae</taxon>
        <taxon>Agaricales</taxon>
        <taxon>Pluteineae</taxon>
        <taxon>Amanitaceae</taxon>
        <taxon>Amanita</taxon>
    </lineage>
</organism>
<proteinExistence type="predicted"/>
<evidence type="ECO:0000313" key="1">
    <source>
        <dbReference type="EMBL" id="KIL65890.1"/>
    </source>
</evidence>
<name>A0A0C2SRF2_AMAMK</name>
<dbReference type="AlphaFoldDB" id="A0A0C2SRF2"/>
<keyword evidence="2" id="KW-1185">Reference proteome</keyword>
<dbReference type="EMBL" id="KN818239">
    <property type="protein sequence ID" value="KIL65890.1"/>
    <property type="molecule type" value="Genomic_DNA"/>
</dbReference>